<organism evidence="7 8">
    <name type="scientific">Oenococcus oeni ATCC BAA-1163</name>
    <dbReference type="NCBI Taxonomy" id="379360"/>
    <lineage>
        <taxon>Bacteria</taxon>
        <taxon>Bacillati</taxon>
        <taxon>Bacillota</taxon>
        <taxon>Bacilli</taxon>
        <taxon>Lactobacillales</taxon>
        <taxon>Lactobacillaceae</taxon>
        <taxon>Oenococcus</taxon>
    </lineage>
</organism>
<evidence type="ECO:0000256" key="6">
    <source>
        <dbReference type="HAMAP-Rule" id="MF_00337"/>
    </source>
</evidence>
<dbReference type="EMBL" id="AAUV01000048">
    <property type="protein sequence ID" value="EAV39577.1"/>
    <property type="molecule type" value="Genomic_DNA"/>
</dbReference>
<gene>
    <name evidence="6 7" type="primary">xseB</name>
    <name evidence="7" type="ORF">OENOO_53058</name>
</gene>
<evidence type="ECO:0000313" key="7">
    <source>
        <dbReference type="EMBL" id="EAV39577.1"/>
    </source>
</evidence>
<evidence type="ECO:0000256" key="2">
    <source>
        <dbReference type="ARBA" id="ARBA00022490"/>
    </source>
</evidence>
<name>A0NIZ5_OENOE</name>
<comment type="catalytic activity">
    <reaction evidence="6">
        <text>Exonucleolytic cleavage in either 5'- to 3'- or 3'- to 5'-direction to yield nucleoside 5'-phosphates.</text>
        <dbReference type="EC" id="3.1.11.6"/>
    </reaction>
</comment>
<keyword evidence="4 6" id="KW-0378">Hydrolase</keyword>
<proteinExistence type="inferred from homology"/>
<comment type="subcellular location">
    <subcellularLocation>
        <location evidence="6">Cytoplasm</location>
    </subcellularLocation>
</comment>
<reference evidence="7 8" key="1">
    <citation type="submission" date="2006-11" db="EMBL/GenBank/DDBJ databases">
        <authorList>
            <consortium name="Laboratoire de Microbiologie (Universite Bourgogne)"/>
            <consortium name="GENOME Express"/>
            <consortium name="UMR Oenologie Ampelologie (Universite Bordeaux 2)"/>
            <person name="Guzzo J."/>
        </authorList>
    </citation>
    <scope>NUCLEOTIDE SEQUENCE [LARGE SCALE GENOMIC DNA]</scope>
    <source>
        <strain evidence="7 8">ATCC BAA-1163</strain>
    </source>
</reference>
<dbReference type="Pfam" id="PF02609">
    <property type="entry name" value="Exonuc_VII_S"/>
    <property type="match status" value="1"/>
</dbReference>
<dbReference type="Gene3D" id="1.10.287.1040">
    <property type="entry name" value="Exonuclease VII, small subunit"/>
    <property type="match status" value="1"/>
</dbReference>
<evidence type="ECO:0000313" key="8">
    <source>
        <dbReference type="Proteomes" id="UP000003346"/>
    </source>
</evidence>
<keyword evidence="5 6" id="KW-0269">Exonuclease</keyword>
<comment type="subunit">
    <text evidence="6">Heterooligomer composed of large and small subunits.</text>
</comment>
<keyword evidence="2 6" id="KW-0963">Cytoplasm</keyword>
<dbReference type="HOGENOM" id="CLU_145918_3_3_9"/>
<dbReference type="AlphaFoldDB" id="A0NIZ5"/>
<dbReference type="GO" id="GO:0009318">
    <property type="term" value="C:exodeoxyribonuclease VII complex"/>
    <property type="evidence" value="ECO:0007669"/>
    <property type="project" value="UniProtKB-UniRule"/>
</dbReference>
<comment type="function">
    <text evidence="6">Bidirectionally degrades single-stranded DNA into large acid-insoluble oligonucleotides, which are then degraded further into small acid-soluble oligonucleotides.</text>
</comment>
<evidence type="ECO:0000256" key="1">
    <source>
        <dbReference type="ARBA" id="ARBA00009998"/>
    </source>
</evidence>
<dbReference type="SUPFAM" id="SSF116842">
    <property type="entry name" value="XseB-like"/>
    <property type="match status" value="1"/>
</dbReference>
<dbReference type="GO" id="GO:0005829">
    <property type="term" value="C:cytosol"/>
    <property type="evidence" value="ECO:0007669"/>
    <property type="project" value="TreeGrafter"/>
</dbReference>
<dbReference type="InterPro" id="IPR037004">
    <property type="entry name" value="Exonuc_VII_ssu_sf"/>
</dbReference>
<evidence type="ECO:0000256" key="4">
    <source>
        <dbReference type="ARBA" id="ARBA00022801"/>
    </source>
</evidence>
<dbReference type="PANTHER" id="PTHR34137:SF1">
    <property type="entry name" value="EXODEOXYRIBONUCLEASE 7 SMALL SUBUNIT"/>
    <property type="match status" value="1"/>
</dbReference>
<dbReference type="NCBIfam" id="TIGR01280">
    <property type="entry name" value="xseB"/>
    <property type="match status" value="1"/>
</dbReference>
<dbReference type="InterPro" id="IPR003761">
    <property type="entry name" value="Exonuc_VII_S"/>
</dbReference>
<evidence type="ECO:0000256" key="3">
    <source>
        <dbReference type="ARBA" id="ARBA00022722"/>
    </source>
</evidence>
<sequence length="90" mass="10623">MQRDPHWQRSRRLVMTEEFDFEKNMKNLKQIVSKLENGDLPIDEALKNFEQGVKISSSLKKYLDDAQKKIDENLSQLNLDSQRKGDQDEV</sequence>
<comment type="similarity">
    <text evidence="1 6">Belongs to the XseB family.</text>
</comment>
<comment type="caution">
    <text evidence="7">The sequence shown here is derived from an EMBL/GenBank/DDBJ whole genome shotgun (WGS) entry which is preliminary data.</text>
</comment>
<keyword evidence="3 6" id="KW-0540">Nuclease</keyword>
<dbReference type="GO" id="GO:0008855">
    <property type="term" value="F:exodeoxyribonuclease VII activity"/>
    <property type="evidence" value="ECO:0007669"/>
    <property type="project" value="UniProtKB-UniRule"/>
</dbReference>
<dbReference type="PANTHER" id="PTHR34137">
    <property type="entry name" value="EXODEOXYRIBONUCLEASE 7 SMALL SUBUNIT"/>
    <property type="match status" value="1"/>
</dbReference>
<dbReference type="EC" id="3.1.11.6" evidence="6"/>
<evidence type="ECO:0000256" key="5">
    <source>
        <dbReference type="ARBA" id="ARBA00022839"/>
    </source>
</evidence>
<dbReference type="GO" id="GO:0006308">
    <property type="term" value="P:DNA catabolic process"/>
    <property type="evidence" value="ECO:0007669"/>
    <property type="project" value="UniProtKB-UniRule"/>
</dbReference>
<accession>A0NIZ5</accession>
<dbReference type="Proteomes" id="UP000003346">
    <property type="component" value="Unassembled WGS sequence"/>
</dbReference>
<protein>
    <recommendedName>
        <fullName evidence="6">Exodeoxyribonuclease 7 small subunit</fullName>
        <ecNumber evidence="6">3.1.11.6</ecNumber>
    </recommendedName>
    <alternativeName>
        <fullName evidence="6">Exodeoxyribonuclease VII small subunit</fullName>
        <shortName evidence="6">Exonuclease VII small subunit</shortName>
    </alternativeName>
</protein>
<dbReference type="PIRSF" id="PIRSF006488">
    <property type="entry name" value="Exonuc_VII_S"/>
    <property type="match status" value="1"/>
</dbReference>
<dbReference type="HAMAP" id="MF_00337">
    <property type="entry name" value="Exonuc_7_S"/>
    <property type="match status" value="1"/>
</dbReference>